<dbReference type="InterPro" id="IPR001034">
    <property type="entry name" value="DeoR_HTH"/>
</dbReference>
<feature type="domain" description="HTH deoR-type" evidence="4">
    <location>
        <begin position="5"/>
        <end position="60"/>
    </location>
</feature>
<dbReference type="OrthoDB" id="9797223at2"/>
<dbReference type="PANTHER" id="PTHR30363:SF44">
    <property type="entry name" value="AGA OPERON TRANSCRIPTIONAL REPRESSOR-RELATED"/>
    <property type="match status" value="1"/>
</dbReference>
<dbReference type="SMART" id="SM01134">
    <property type="entry name" value="DeoRC"/>
    <property type="match status" value="1"/>
</dbReference>
<proteinExistence type="predicted"/>
<dbReference type="RefSeq" id="WP_022789083.1">
    <property type="nucleotide sequence ID" value="NZ_UHFX01000003.1"/>
</dbReference>
<dbReference type="InterPro" id="IPR050313">
    <property type="entry name" value="Carb_Metab_HTH_regulators"/>
</dbReference>
<dbReference type="Pfam" id="PF08220">
    <property type="entry name" value="HTH_DeoR"/>
    <property type="match status" value="1"/>
</dbReference>
<dbReference type="EMBL" id="UHFX01000003">
    <property type="protein sequence ID" value="SUO03706.1"/>
    <property type="molecule type" value="Genomic_DNA"/>
</dbReference>
<organism evidence="5 6">
    <name type="scientific">Faecalicoccus pleomorphus</name>
    <dbReference type="NCBI Taxonomy" id="1323"/>
    <lineage>
        <taxon>Bacteria</taxon>
        <taxon>Bacillati</taxon>
        <taxon>Bacillota</taxon>
        <taxon>Erysipelotrichia</taxon>
        <taxon>Erysipelotrichales</taxon>
        <taxon>Erysipelotrichaceae</taxon>
        <taxon>Faecalicoccus</taxon>
    </lineage>
</organism>
<dbReference type="Proteomes" id="UP000255523">
    <property type="component" value="Unassembled WGS sequence"/>
</dbReference>
<dbReference type="Gene3D" id="3.40.50.1360">
    <property type="match status" value="1"/>
</dbReference>
<keyword evidence="6" id="KW-1185">Reference proteome</keyword>
<keyword evidence="1" id="KW-0805">Transcription regulation</keyword>
<dbReference type="GO" id="GO:0003700">
    <property type="term" value="F:DNA-binding transcription factor activity"/>
    <property type="evidence" value="ECO:0007669"/>
    <property type="project" value="InterPro"/>
</dbReference>
<evidence type="ECO:0000259" key="4">
    <source>
        <dbReference type="PROSITE" id="PS51000"/>
    </source>
</evidence>
<dbReference type="InterPro" id="IPR037171">
    <property type="entry name" value="NagB/RpiA_transferase-like"/>
</dbReference>
<dbReference type="AlphaFoldDB" id="A0A380LPE2"/>
<evidence type="ECO:0000313" key="6">
    <source>
        <dbReference type="Proteomes" id="UP000255523"/>
    </source>
</evidence>
<dbReference type="Gene3D" id="1.10.10.10">
    <property type="entry name" value="Winged helix-like DNA-binding domain superfamily/Winged helix DNA-binding domain"/>
    <property type="match status" value="1"/>
</dbReference>
<sequence length="251" mass="28598">MSKNNEKRRNEILKKLEQQPSLRIKELAEFFQVTTETLRKDLFVLEQRGQVNKTHGYVHRKDGYDELPIEVKVEENTELKDQIARKAIEFVIDYSVVYLDPGSTTLSIVRYFALKKGCTIVTPSIRIVQSLLALKHEILLIGGLIQKKGSTTTGAFALDNLKHVKIDTAFMGTDGFKDCQGPTTFSFQELSVKQKVIEQSKQKILVCDRSKFFKTGTYPFARFSDYDKIITNPIDPKEKAMIDSAKEIVIA</sequence>
<dbReference type="InterPro" id="IPR018356">
    <property type="entry name" value="Tscrpt_reg_HTH_DeoR_CS"/>
</dbReference>
<dbReference type="Pfam" id="PF00455">
    <property type="entry name" value="DeoRC"/>
    <property type="match status" value="1"/>
</dbReference>
<name>A0A380LPE2_9FIRM</name>
<dbReference type="InterPro" id="IPR014036">
    <property type="entry name" value="DeoR-like_C"/>
</dbReference>
<dbReference type="SUPFAM" id="SSF100950">
    <property type="entry name" value="NagB/RpiA/CoA transferase-like"/>
    <property type="match status" value="1"/>
</dbReference>
<dbReference type="PANTHER" id="PTHR30363">
    <property type="entry name" value="HTH-TYPE TRANSCRIPTIONAL REGULATOR SRLR-RELATED"/>
    <property type="match status" value="1"/>
</dbReference>
<dbReference type="GO" id="GO:0003677">
    <property type="term" value="F:DNA binding"/>
    <property type="evidence" value="ECO:0007669"/>
    <property type="project" value="UniProtKB-KW"/>
</dbReference>
<keyword evidence="3" id="KW-0804">Transcription</keyword>
<dbReference type="PROSITE" id="PS51000">
    <property type="entry name" value="HTH_DEOR_2"/>
    <property type="match status" value="1"/>
</dbReference>
<evidence type="ECO:0000313" key="5">
    <source>
        <dbReference type="EMBL" id="SUO03706.1"/>
    </source>
</evidence>
<protein>
    <submittedName>
        <fullName evidence="5">DeoR family transcriptional regulator</fullName>
    </submittedName>
</protein>
<dbReference type="GeneID" id="77461558"/>
<accession>A0A380LPE2</accession>
<keyword evidence="2" id="KW-0238">DNA-binding</keyword>
<evidence type="ECO:0000256" key="3">
    <source>
        <dbReference type="ARBA" id="ARBA00023163"/>
    </source>
</evidence>
<evidence type="ECO:0000256" key="2">
    <source>
        <dbReference type="ARBA" id="ARBA00023125"/>
    </source>
</evidence>
<dbReference type="InterPro" id="IPR036388">
    <property type="entry name" value="WH-like_DNA-bd_sf"/>
</dbReference>
<dbReference type="PROSITE" id="PS00894">
    <property type="entry name" value="HTH_DEOR_1"/>
    <property type="match status" value="1"/>
</dbReference>
<reference evidence="5 6" key="1">
    <citation type="submission" date="2018-06" db="EMBL/GenBank/DDBJ databases">
        <authorList>
            <consortium name="Pathogen Informatics"/>
            <person name="Doyle S."/>
        </authorList>
    </citation>
    <scope>NUCLEOTIDE SEQUENCE [LARGE SCALE GENOMIC DNA]</scope>
    <source>
        <strain evidence="5 6">NCTC11087</strain>
    </source>
</reference>
<gene>
    <name evidence="5" type="primary">glpR_1</name>
    <name evidence="5" type="ORF">NCTC11087_00575</name>
</gene>
<evidence type="ECO:0000256" key="1">
    <source>
        <dbReference type="ARBA" id="ARBA00023015"/>
    </source>
</evidence>
<dbReference type="SMART" id="SM00420">
    <property type="entry name" value="HTH_DEOR"/>
    <property type="match status" value="1"/>
</dbReference>
<dbReference type="SUPFAM" id="SSF46785">
    <property type="entry name" value="Winged helix' DNA-binding domain"/>
    <property type="match status" value="1"/>
</dbReference>
<dbReference type="InterPro" id="IPR036390">
    <property type="entry name" value="WH_DNA-bd_sf"/>
</dbReference>